<proteinExistence type="inferred from homology"/>
<evidence type="ECO:0000256" key="10">
    <source>
        <dbReference type="ARBA" id="ARBA00038150"/>
    </source>
</evidence>
<evidence type="ECO:0000256" key="7">
    <source>
        <dbReference type="ARBA" id="ARBA00022989"/>
    </source>
</evidence>
<dbReference type="InterPro" id="IPR003406">
    <property type="entry name" value="Glyco_trans_14"/>
</dbReference>
<reference evidence="13 14" key="1">
    <citation type="submission" date="2025-04" db="UniProtKB">
        <authorList>
            <consortium name="RefSeq"/>
        </authorList>
    </citation>
    <scope>IDENTIFICATION</scope>
    <source>
        <tissue evidence="13 14">Gonads</tissue>
    </source>
</reference>
<keyword evidence="9" id="KW-0325">Glycoprotein</keyword>
<evidence type="ECO:0000313" key="14">
    <source>
        <dbReference type="RefSeq" id="XP_013406221.1"/>
    </source>
</evidence>
<keyword evidence="6" id="KW-0735">Signal-anchor</keyword>
<dbReference type="Pfam" id="PF02485">
    <property type="entry name" value="Branch"/>
    <property type="match status" value="1"/>
</dbReference>
<evidence type="ECO:0000256" key="4">
    <source>
        <dbReference type="ARBA" id="ARBA00022679"/>
    </source>
</evidence>
<keyword evidence="8 11" id="KW-0472">Membrane</keyword>
<dbReference type="PANTHER" id="PTHR19297:SF185">
    <property type="entry name" value="BETA-1,3-GALACTOSYL-O-GLYCOSYL-GLYCOPROTEIN BETA-1,6-N-ACETYLGLUCOSAMINYLTRANSFERASE 3"/>
    <property type="match status" value="1"/>
</dbReference>
<evidence type="ECO:0000256" key="3">
    <source>
        <dbReference type="ARBA" id="ARBA00022676"/>
    </source>
</evidence>
<dbReference type="GO" id="GO:0016020">
    <property type="term" value="C:membrane"/>
    <property type="evidence" value="ECO:0007669"/>
    <property type="project" value="UniProtKB-SubCell"/>
</dbReference>
<evidence type="ECO:0000256" key="8">
    <source>
        <dbReference type="ARBA" id="ARBA00023136"/>
    </source>
</evidence>
<comment type="subcellular location">
    <subcellularLocation>
        <location evidence="1">Membrane</location>
        <topology evidence="1">Single-pass type II membrane protein</topology>
    </subcellularLocation>
</comment>
<dbReference type="OrthoDB" id="2019572at2759"/>
<accession>A0A1S3J731</accession>
<sequence length="462" mass="53637">MAPTSSNIVTGGRGKDWIRWTVSVLLGCCIGILFFYTTGQMSSYETSYPRAFHPPAPVKNSTANGETNSMQSSLYKGSLEFFNKLPKVRVPSINCAALFEGIEKEVQNAKSLMKSSPKKIIPDKDILNDASNCDKFVRDRQYIMSTLSREEEEYPIAYSMVVFKEVEQVERLLRAIYRPQNLYCFHVDKKSPENFYIAVRQISNCFENVFIASKRIDVQWGQYSVLEADLICMEELLKKSRKWKYFINLTGQEFPLKTNLELVKILKTYNGANDIEGTVKRRNMNRFKDLPTPPYNITPMKGSVHIVASRPFVDFVLNDPKAKEFHEWDKKAGIPDESFFTTLNHNPQLGAPGAFTGKDPETHPEKKPFNTRFKNWGDWPFDYPCHGKRVRMVCIFGIGDLPLLMQRKEFFSNKFYLDYEPLAYDCMEELHYNRTMAAYMLPFDNSYYKNLSYVRNHVKVKW</sequence>
<dbReference type="Proteomes" id="UP000085678">
    <property type="component" value="Unplaced"/>
</dbReference>
<dbReference type="RefSeq" id="XP_013406221.1">
    <property type="nucleotide sequence ID" value="XM_013550767.1"/>
</dbReference>
<evidence type="ECO:0000313" key="13">
    <source>
        <dbReference type="RefSeq" id="XP_013406220.1"/>
    </source>
</evidence>
<name>A0A1S3J731_LINAN</name>
<keyword evidence="7 11" id="KW-1133">Transmembrane helix</keyword>
<organism evidence="12 15">
    <name type="scientific">Lingula anatina</name>
    <name type="common">Brachiopod</name>
    <name type="synonym">Lingula unguis</name>
    <dbReference type="NCBI Taxonomy" id="7574"/>
    <lineage>
        <taxon>Eukaryota</taxon>
        <taxon>Metazoa</taxon>
        <taxon>Spiralia</taxon>
        <taxon>Lophotrochozoa</taxon>
        <taxon>Brachiopoda</taxon>
        <taxon>Linguliformea</taxon>
        <taxon>Lingulata</taxon>
        <taxon>Lingulida</taxon>
        <taxon>Linguloidea</taxon>
        <taxon>Lingulidae</taxon>
        <taxon>Lingula</taxon>
    </lineage>
</organism>
<comment type="pathway">
    <text evidence="2">Protein modification; protein glycosylation.</text>
</comment>
<keyword evidence="12" id="KW-1185">Reference proteome</keyword>
<dbReference type="GeneID" id="106170773"/>
<gene>
    <name evidence="13 14 15" type="primary">LOC106170773</name>
</gene>
<evidence type="ECO:0000256" key="5">
    <source>
        <dbReference type="ARBA" id="ARBA00022692"/>
    </source>
</evidence>
<keyword evidence="3" id="KW-0328">Glycosyltransferase</keyword>
<evidence type="ECO:0000256" key="6">
    <source>
        <dbReference type="ARBA" id="ARBA00022968"/>
    </source>
</evidence>
<feature type="transmembrane region" description="Helical" evidence="11">
    <location>
        <begin position="17"/>
        <end position="36"/>
    </location>
</feature>
<comment type="similarity">
    <text evidence="10">Belongs to the glycosyltransferase 14 family.</text>
</comment>
<keyword evidence="4" id="KW-0808">Transferase</keyword>
<dbReference type="GO" id="GO:0008375">
    <property type="term" value="F:acetylglucosaminyltransferase activity"/>
    <property type="evidence" value="ECO:0007669"/>
    <property type="project" value="TreeGrafter"/>
</dbReference>
<protein>
    <submittedName>
        <fullName evidence="13 14">Beta-1,3-galactosyl-O-glycosyl-glycoprotein beta-1,6-N-acetylglucosaminyltransferase 3</fullName>
    </submittedName>
</protein>
<evidence type="ECO:0000256" key="1">
    <source>
        <dbReference type="ARBA" id="ARBA00004606"/>
    </source>
</evidence>
<evidence type="ECO:0000313" key="12">
    <source>
        <dbReference type="Proteomes" id="UP000085678"/>
    </source>
</evidence>
<evidence type="ECO:0000256" key="2">
    <source>
        <dbReference type="ARBA" id="ARBA00004922"/>
    </source>
</evidence>
<dbReference type="RefSeq" id="XP_013406222.1">
    <property type="nucleotide sequence ID" value="XM_013550768.1"/>
</dbReference>
<dbReference type="AlphaFoldDB" id="A0A1S3J731"/>
<keyword evidence="5 11" id="KW-0812">Transmembrane</keyword>
<evidence type="ECO:0000256" key="11">
    <source>
        <dbReference type="SAM" id="Phobius"/>
    </source>
</evidence>
<dbReference type="KEGG" id="lak:106170773"/>
<dbReference type="OMA" id="HQEERAN"/>
<dbReference type="PANTHER" id="PTHR19297">
    <property type="entry name" value="GLYCOSYLTRANSFERASE 14 FAMILY MEMBER"/>
    <property type="match status" value="1"/>
</dbReference>
<dbReference type="RefSeq" id="XP_013406220.1">
    <property type="nucleotide sequence ID" value="XM_013550766.2"/>
</dbReference>
<evidence type="ECO:0000313" key="15">
    <source>
        <dbReference type="RefSeq" id="XP_013406222.1"/>
    </source>
</evidence>
<evidence type="ECO:0000256" key="9">
    <source>
        <dbReference type="ARBA" id="ARBA00023180"/>
    </source>
</evidence>